<evidence type="ECO:0000256" key="1">
    <source>
        <dbReference type="ARBA" id="ARBA00010618"/>
    </source>
</evidence>
<dbReference type="InterPro" id="IPR014722">
    <property type="entry name" value="Rib_uL2_dom2"/>
</dbReference>
<comment type="function">
    <text evidence="5">One of the proteins that surrounds the polypeptide exit tunnel on the outside of the subunit.</text>
</comment>
<sequence length="107" mass="11907">MALKIRCSDKVIVLSGKNKGKIGIVACISSNKQKVIVKGINIIKKHQKGIPSKNINSGIIEKEAFIHISNIAILNPVTKKADRIGFKFISGKKMRFFKSNNQIIKYN</sequence>
<dbReference type="EMBL" id="CP032996">
    <property type="protein sequence ID" value="QCI27325.1"/>
    <property type="molecule type" value="Genomic_DNA"/>
</dbReference>
<dbReference type="Pfam" id="PF17136">
    <property type="entry name" value="ribosomal_L24"/>
    <property type="match status" value="1"/>
</dbReference>
<dbReference type="InterPro" id="IPR008991">
    <property type="entry name" value="Translation_prot_SH3-like_sf"/>
</dbReference>
<dbReference type="GO" id="GO:0003735">
    <property type="term" value="F:structural constituent of ribosome"/>
    <property type="evidence" value="ECO:0007669"/>
    <property type="project" value="InterPro"/>
</dbReference>
<dbReference type="HAMAP" id="MF_01326_B">
    <property type="entry name" value="Ribosomal_uL24_B"/>
    <property type="match status" value="1"/>
</dbReference>
<dbReference type="InterPro" id="IPR041988">
    <property type="entry name" value="Ribosomal_uL24_KOW"/>
</dbReference>
<evidence type="ECO:0000259" key="7">
    <source>
        <dbReference type="Pfam" id="PF17136"/>
    </source>
</evidence>
<evidence type="ECO:0000256" key="3">
    <source>
        <dbReference type="ARBA" id="ARBA00023274"/>
    </source>
</evidence>
<protein>
    <recommendedName>
        <fullName evidence="4 5">Large ribosomal subunit protein uL24</fullName>
    </recommendedName>
</protein>
<keyword evidence="5" id="KW-0694">RNA-binding</keyword>
<reference evidence="8 9" key="1">
    <citation type="submission" date="2018-10" db="EMBL/GenBank/DDBJ databases">
        <title>Comparative functional genomics of the obligate endosymbiont Buchnera aphidicola.</title>
        <authorList>
            <person name="Chong R.A."/>
        </authorList>
    </citation>
    <scope>NUCLEOTIDE SEQUENCE [LARGE SCALE GENOMIC DNA]</scope>
    <source>
        <strain evidence="8 9">Tma</strain>
    </source>
</reference>
<dbReference type="InterPro" id="IPR003256">
    <property type="entry name" value="Ribosomal_uL24"/>
</dbReference>
<comment type="similarity">
    <text evidence="1 5">Belongs to the universal ribosomal protein uL24 family.</text>
</comment>
<dbReference type="InterPro" id="IPR005824">
    <property type="entry name" value="KOW"/>
</dbReference>
<organism evidence="8 9">
    <name type="scientific">Buchnera aphidicola</name>
    <name type="common">Therioaphis trifolii</name>
    <dbReference type="NCBI Taxonomy" id="1241884"/>
    <lineage>
        <taxon>Bacteria</taxon>
        <taxon>Pseudomonadati</taxon>
        <taxon>Pseudomonadota</taxon>
        <taxon>Gammaproteobacteria</taxon>
        <taxon>Enterobacterales</taxon>
        <taxon>Erwiniaceae</taxon>
        <taxon>Buchnera</taxon>
    </lineage>
</organism>
<name>A0A4D6YPR4_9GAMM</name>
<keyword evidence="5" id="KW-0699">rRNA-binding</keyword>
<dbReference type="Gene3D" id="2.30.30.30">
    <property type="match status" value="1"/>
</dbReference>
<dbReference type="GO" id="GO:0006412">
    <property type="term" value="P:translation"/>
    <property type="evidence" value="ECO:0007669"/>
    <property type="project" value="UniProtKB-UniRule"/>
</dbReference>
<gene>
    <name evidence="5" type="primary">rplX</name>
    <name evidence="8" type="ORF">D9V81_01765</name>
</gene>
<dbReference type="CDD" id="cd06089">
    <property type="entry name" value="KOW_RPL26"/>
    <property type="match status" value="1"/>
</dbReference>
<accession>A0A4D6YPR4</accession>
<evidence type="ECO:0000256" key="5">
    <source>
        <dbReference type="HAMAP-Rule" id="MF_01326"/>
    </source>
</evidence>
<evidence type="ECO:0000313" key="9">
    <source>
        <dbReference type="Proteomes" id="UP000298603"/>
    </source>
</evidence>
<feature type="domain" description="Large ribosomal subunit protein uL24 C-terminal" evidence="7">
    <location>
        <begin position="40"/>
        <end position="104"/>
    </location>
</feature>
<evidence type="ECO:0000313" key="8">
    <source>
        <dbReference type="EMBL" id="QCI27325.1"/>
    </source>
</evidence>
<proteinExistence type="inferred from homology"/>
<comment type="function">
    <text evidence="5">One of two assembly initiator proteins, it binds directly to the 5'-end of the 23S rRNA, where it nucleates assembly of the 50S subunit.</text>
</comment>
<dbReference type="GO" id="GO:0019843">
    <property type="term" value="F:rRNA binding"/>
    <property type="evidence" value="ECO:0007669"/>
    <property type="project" value="UniProtKB-UniRule"/>
</dbReference>
<dbReference type="PANTHER" id="PTHR12903">
    <property type="entry name" value="MITOCHONDRIAL RIBOSOMAL PROTEIN L24"/>
    <property type="match status" value="1"/>
</dbReference>
<dbReference type="RefSeq" id="WP_158349591.1">
    <property type="nucleotide sequence ID" value="NZ_CP032996.1"/>
</dbReference>
<comment type="subunit">
    <text evidence="5">Part of the 50S ribosomal subunit.</text>
</comment>
<dbReference type="Pfam" id="PF00467">
    <property type="entry name" value="KOW"/>
    <property type="match status" value="1"/>
</dbReference>
<dbReference type="OrthoDB" id="9807419at2"/>
<dbReference type="InterPro" id="IPR057264">
    <property type="entry name" value="Ribosomal_uL24_C"/>
</dbReference>
<dbReference type="GO" id="GO:0005840">
    <property type="term" value="C:ribosome"/>
    <property type="evidence" value="ECO:0007669"/>
    <property type="project" value="UniProtKB-KW"/>
</dbReference>
<dbReference type="Proteomes" id="UP000298603">
    <property type="component" value="Chromosome"/>
</dbReference>
<dbReference type="AlphaFoldDB" id="A0A4D6YPR4"/>
<evidence type="ECO:0000259" key="6">
    <source>
        <dbReference type="Pfam" id="PF00467"/>
    </source>
</evidence>
<feature type="domain" description="KOW" evidence="6">
    <location>
        <begin position="9"/>
        <end position="38"/>
    </location>
</feature>
<keyword evidence="2 5" id="KW-0689">Ribosomal protein</keyword>
<evidence type="ECO:0000256" key="4">
    <source>
        <dbReference type="ARBA" id="ARBA00035206"/>
    </source>
</evidence>
<keyword evidence="3 5" id="KW-0687">Ribonucleoprotein</keyword>
<dbReference type="NCBIfam" id="TIGR01079">
    <property type="entry name" value="rplX_bact"/>
    <property type="match status" value="1"/>
</dbReference>
<evidence type="ECO:0000256" key="2">
    <source>
        <dbReference type="ARBA" id="ARBA00022980"/>
    </source>
</evidence>
<dbReference type="SUPFAM" id="SSF50104">
    <property type="entry name" value="Translation proteins SH3-like domain"/>
    <property type="match status" value="1"/>
</dbReference>
<dbReference type="GO" id="GO:1990904">
    <property type="term" value="C:ribonucleoprotein complex"/>
    <property type="evidence" value="ECO:0007669"/>
    <property type="project" value="UniProtKB-KW"/>
</dbReference>
<keyword evidence="9" id="KW-1185">Reference proteome</keyword>
<dbReference type="GO" id="GO:0005829">
    <property type="term" value="C:cytosol"/>
    <property type="evidence" value="ECO:0007669"/>
    <property type="project" value="UniProtKB-ARBA"/>
</dbReference>